<keyword evidence="9" id="KW-0238">DNA-binding</keyword>
<dbReference type="GO" id="GO:0006271">
    <property type="term" value="P:DNA strand elongation involved in DNA replication"/>
    <property type="evidence" value="ECO:0007669"/>
    <property type="project" value="TreeGrafter"/>
</dbReference>
<dbReference type="EMBL" id="CP031124">
    <property type="protein sequence ID" value="AXF84710.1"/>
    <property type="molecule type" value="Genomic_DNA"/>
</dbReference>
<feature type="domain" description="DNA polymerase III beta sliding clamp N-terminal" evidence="11">
    <location>
        <begin position="5"/>
        <end position="120"/>
    </location>
</feature>
<evidence type="ECO:0000259" key="13">
    <source>
        <dbReference type="Pfam" id="PF02768"/>
    </source>
</evidence>
<keyword evidence="8 10" id="KW-0239">DNA-directed DNA polymerase</keyword>
<dbReference type="CDD" id="cd00140">
    <property type="entry name" value="beta_clamp"/>
    <property type="match status" value="1"/>
</dbReference>
<evidence type="ECO:0000256" key="3">
    <source>
        <dbReference type="ARBA" id="ARBA00021035"/>
    </source>
</evidence>
<evidence type="ECO:0000256" key="6">
    <source>
        <dbReference type="ARBA" id="ARBA00022695"/>
    </source>
</evidence>
<comment type="function">
    <text evidence="10">Confers DNA tethering and processivity to DNA polymerases and other proteins. Acts as a clamp, forming a ring around DNA (a reaction catalyzed by the clamp-loading complex) which diffuses in an ATP-independent manner freely and bidirectionally along dsDNA. Initially characterized for its ability to contact the catalytic subunit of DNA polymerase III (Pol III), a complex, multichain enzyme responsible for most of the replicative synthesis in bacteria; Pol III exhibits 3'-5' exonuclease proofreading activity. The beta chain is required for initiation of replication as well as for processivity of DNA replication.</text>
</comment>
<dbReference type="InterPro" id="IPR022634">
    <property type="entry name" value="DNA_polIII_beta_N"/>
</dbReference>
<keyword evidence="7 10" id="KW-0235">DNA replication</keyword>
<protein>
    <recommendedName>
        <fullName evidence="3 10">Beta sliding clamp</fullName>
    </recommendedName>
</protein>
<dbReference type="OrthoDB" id="8421503at2"/>
<proteinExistence type="inferred from homology"/>
<keyword evidence="15" id="KW-1185">Reference proteome</keyword>
<dbReference type="PIRSF" id="PIRSF000804">
    <property type="entry name" value="DNA_pol_III_b"/>
    <property type="match status" value="1"/>
</dbReference>
<dbReference type="AlphaFoldDB" id="A0A345D8M2"/>
<dbReference type="InterPro" id="IPR001001">
    <property type="entry name" value="DNA_polIII_beta"/>
</dbReference>
<dbReference type="SMART" id="SM00480">
    <property type="entry name" value="POL3Bc"/>
    <property type="match status" value="1"/>
</dbReference>
<dbReference type="GO" id="GO:0009360">
    <property type="term" value="C:DNA polymerase III complex"/>
    <property type="evidence" value="ECO:0007669"/>
    <property type="project" value="InterPro"/>
</dbReference>
<evidence type="ECO:0000259" key="11">
    <source>
        <dbReference type="Pfam" id="PF00712"/>
    </source>
</evidence>
<evidence type="ECO:0000256" key="2">
    <source>
        <dbReference type="ARBA" id="ARBA00010752"/>
    </source>
</evidence>
<accession>A0A345D8M2</accession>
<dbReference type="KEGG" id="hyf:DTO96_100420"/>
<comment type="similarity">
    <text evidence="2 10">Belongs to the beta sliding clamp family.</text>
</comment>
<feature type="domain" description="DNA polymerase III beta sliding clamp C-terminal" evidence="13">
    <location>
        <begin position="249"/>
        <end position="369"/>
    </location>
</feature>
<evidence type="ECO:0000259" key="12">
    <source>
        <dbReference type="Pfam" id="PF02767"/>
    </source>
</evidence>
<gene>
    <name evidence="14" type="primary">dnaN</name>
    <name evidence="14" type="ORF">DTO96_100420</name>
</gene>
<dbReference type="Pfam" id="PF02767">
    <property type="entry name" value="DNA_pol3_beta_2"/>
    <property type="match status" value="1"/>
</dbReference>
<comment type="subcellular location">
    <subcellularLocation>
        <location evidence="1 10">Cytoplasm</location>
    </subcellularLocation>
</comment>
<organism evidence="14 15">
    <name type="scientific">Ephemeroptericola cinctiostellae</name>
    <dbReference type="NCBI Taxonomy" id="2268024"/>
    <lineage>
        <taxon>Bacteria</taxon>
        <taxon>Pseudomonadati</taxon>
        <taxon>Pseudomonadota</taxon>
        <taxon>Betaproteobacteria</taxon>
        <taxon>Burkholderiales</taxon>
        <taxon>Burkholderiaceae</taxon>
        <taxon>Ephemeroptericola</taxon>
    </lineage>
</organism>
<dbReference type="Gene3D" id="3.70.10.10">
    <property type="match status" value="1"/>
</dbReference>
<dbReference type="Pfam" id="PF02768">
    <property type="entry name" value="DNA_pol3_beta_3"/>
    <property type="match status" value="1"/>
</dbReference>
<evidence type="ECO:0000313" key="15">
    <source>
        <dbReference type="Proteomes" id="UP000252182"/>
    </source>
</evidence>
<feature type="domain" description="DNA polymerase III beta sliding clamp central" evidence="12">
    <location>
        <begin position="131"/>
        <end position="246"/>
    </location>
</feature>
<keyword evidence="4 10" id="KW-0963">Cytoplasm</keyword>
<dbReference type="InterPro" id="IPR022637">
    <property type="entry name" value="DNA_polIII_beta_cen"/>
</dbReference>
<keyword evidence="5 10" id="KW-0808">Transferase</keyword>
<evidence type="ECO:0000313" key="14">
    <source>
        <dbReference type="EMBL" id="AXF84710.1"/>
    </source>
</evidence>
<dbReference type="PANTHER" id="PTHR30478:SF0">
    <property type="entry name" value="BETA SLIDING CLAMP"/>
    <property type="match status" value="1"/>
</dbReference>
<reference evidence="15" key="1">
    <citation type="submission" date="2018-07" db="EMBL/GenBank/DDBJ databases">
        <authorList>
            <person name="Kim H."/>
        </authorList>
    </citation>
    <scope>NUCLEOTIDE SEQUENCE [LARGE SCALE GENOMIC DNA]</scope>
    <source>
        <strain evidence="15">F02</strain>
    </source>
</reference>
<comment type="subunit">
    <text evidence="10">Forms a ring-shaped head-to-tail homodimer around DNA.</text>
</comment>
<evidence type="ECO:0000256" key="1">
    <source>
        <dbReference type="ARBA" id="ARBA00004496"/>
    </source>
</evidence>
<dbReference type="NCBIfam" id="TIGR00663">
    <property type="entry name" value="dnan"/>
    <property type="match status" value="1"/>
</dbReference>
<dbReference type="SUPFAM" id="SSF55979">
    <property type="entry name" value="DNA clamp"/>
    <property type="match status" value="3"/>
</dbReference>
<dbReference type="PANTHER" id="PTHR30478">
    <property type="entry name" value="DNA POLYMERASE III SUBUNIT BETA"/>
    <property type="match status" value="1"/>
</dbReference>
<evidence type="ECO:0000256" key="9">
    <source>
        <dbReference type="ARBA" id="ARBA00023125"/>
    </source>
</evidence>
<dbReference type="GO" id="GO:0003677">
    <property type="term" value="F:DNA binding"/>
    <property type="evidence" value="ECO:0007669"/>
    <property type="project" value="UniProtKB-UniRule"/>
</dbReference>
<dbReference type="Gene3D" id="3.10.150.10">
    <property type="entry name" value="DNA Polymerase III, subunit A, domain 2"/>
    <property type="match status" value="1"/>
</dbReference>
<evidence type="ECO:0000256" key="4">
    <source>
        <dbReference type="ARBA" id="ARBA00022490"/>
    </source>
</evidence>
<evidence type="ECO:0000256" key="8">
    <source>
        <dbReference type="ARBA" id="ARBA00022932"/>
    </source>
</evidence>
<evidence type="ECO:0000256" key="10">
    <source>
        <dbReference type="PIRNR" id="PIRNR000804"/>
    </source>
</evidence>
<dbReference type="GO" id="GO:0005737">
    <property type="term" value="C:cytoplasm"/>
    <property type="evidence" value="ECO:0007669"/>
    <property type="project" value="UniProtKB-SubCell"/>
</dbReference>
<dbReference type="RefSeq" id="WP_114561980.1">
    <property type="nucleotide sequence ID" value="NZ_CP031124.1"/>
</dbReference>
<dbReference type="Proteomes" id="UP000252182">
    <property type="component" value="Chromosome"/>
</dbReference>
<keyword evidence="6 10" id="KW-0548">Nucleotidyltransferase</keyword>
<sequence length="370" mass="41541">MELVKCSKDTLLNPLQVVCGIVERRHTLPVLANVLFRKTADTLTLTSTDIEIQIKTQLAVADNGEDVSTTVNAKKLLDILKSLPDAKDVALNLKDNKLAISSGKSKFNLQTLPANDFPEMAKTGDFSHKIELKQKSLTALLNKADYAMAVQDIRYYLNGMLMIVEGNQLSVVATDGHRLAYANTITEQDLGEKKEFILPRKTVMELQRLLKDNDEDVTIELSNNQIRFMFHNIELTSKLVEGKFPDYQKVIPKDYTKAVHINRQVLQQALQRVAILSNEKFKGVRCLVESNTIKVSSTNTDQENALEELDVDYDGDALDIGFNVHYLLDVLGNQKTENIILNLGNSANQSVLITVQDDEAFKYVVMPMRI</sequence>
<name>A0A345D8M2_9BURK</name>
<dbReference type="InterPro" id="IPR022635">
    <property type="entry name" value="DNA_polIII_beta_C"/>
</dbReference>
<dbReference type="Pfam" id="PF00712">
    <property type="entry name" value="DNA_pol3_beta"/>
    <property type="match status" value="1"/>
</dbReference>
<dbReference type="GO" id="GO:0008408">
    <property type="term" value="F:3'-5' exonuclease activity"/>
    <property type="evidence" value="ECO:0007669"/>
    <property type="project" value="InterPro"/>
</dbReference>
<evidence type="ECO:0000256" key="7">
    <source>
        <dbReference type="ARBA" id="ARBA00022705"/>
    </source>
</evidence>
<dbReference type="GO" id="GO:0003887">
    <property type="term" value="F:DNA-directed DNA polymerase activity"/>
    <property type="evidence" value="ECO:0007669"/>
    <property type="project" value="UniProtKB-UniRule"/>
</dbReference>
<evidence type="ECO:0000256" key="5">
    <source>
        <dbReference type="ARBA" id="ARBA00022679"/>
    </source>
</evidence>
<dbReference type="InterPro" id="IPR046938">
    <property type="entry name" value="DNA_clamp_sf"/>
</dbReference>